<dbReference type="SUPFAM" id="SSF51120">
    <property type="entry name" value="beta-Roll"/>
    <property type="match status" value="1"/>
</dbReference>
<keyword evidence="4" id="KW-1185">Reference proteome</keyword>
<keyword evidence="2" id="KW-0964">Secreted</keyword>
<name>A0ABS0HVJ9_9HYPH</name>
<reference evidence="3 4" key="1">
    <citation type="submission" date="2020-11" db="EMBL/GenBank/DDBJ databases">
        <authorList>
            <person name="Kim M.K."/>
        </authorList>
    </citation>
    <scope>NUCLEOTIDE SEQUENCE [LARGE SCALE GENOMIC DNA]</scope>
    <source>
        <strain evidence="3 4">BT290</strain>
    </source>
</reference>
<protein>
    <submittedName>
        <fullName evidence="3">Calcium-binding protein</fullName>
    </submittedName>
</protein>
<comment type="caution">
    <text evidence="3">The sequence shown here is derived from an EMBL/GenBank/DDBJ whole genome shotgun (WGS) entry which is preliminary data.</text>
</comment>
<sequence>MTVVRLEPVFIGRVKDTDIYRVDLSQSGLSTITAITINDDNVISGSPGTYSGMDLDFVKLLDTCVAYGADMPGHSSENVFDFSSRGIVFQPGFQTPLGANDPAKWNTNLQGTSGANIYDPEKAPLNNLDDSWLSLGEGGQVTFLLKTPVPTSGRYFYFGEASVSDLTNYVLVSDVQSTNTPAESKDFILYGTPGHDTIRLGTGANTHLQFTNNTVYGRGGNDRIIGAFGNDTLYGEAGKDLLWGRSGDDWLHGGINSDNIRGDSGHDTINGGSGVDRLSGGTGRDTFIFDSKLGNSRTDRKMSFDTITDFNVKYDSLWLDNAVFKKLGSGSLADPKQMSKKFFTVSDEAKDRNDYLIYDKKTGVLSYDVDGSGSKAAVEFSQLKKDLSLTYKDFFII</sequence>
<dbReference type="PANTHER" id="PTHR38340">
    <property type="entry name" value="S-LAYER PROTEIN"/>
    <property type="match status" value="1"/>
</dbReference>
<dbReference type="InterPro" id="IPR001343">
    <property type="entry name" value="Hemolysn_Ca-bd"/>
</dbReference>
<dbReference type="InterPro" id="IPR018511">
    <property type="entry name" value="Hemolysin-typ_Ca-bd_CS"/>
</dbReference>
<proteinExistence type="predicted"/>
<evidence type="ECO:0000256" key="1">
    <source>
        <dbReference type="ARBA" id="ARBA00004613"/>
    </source>
</evidence>
<dbReference type="EMBL" id="JADQDN010000009">
    <property type="protein sequence ID" value="MBF9197524.1"/>
    <property type="molecule type" value="Genomic_DNA"/>
</dbReference>
<evidence type="ECO:0000313" key="4">
    <source>
        <dbReference type="Proteomes" id="UP000611708"/>
    </source>
</evidence>
<dbReference type="PRINTS" id="PR00313">
    <property type="entry name" value="CABNDNGRPT"/>
</dbReference>
<dbReference type="Gene3D" id="2.150.10.10">
    <property type="entry name" value="Serralysin-like metalloprotease, C-terminal"/>
    <property type="match status" value="2"/>
</dbReference>
<dbReference type="PROSITE" id="PS00330">
    <property type="entry name" value="HEMOLYSIN_CALCIUM"/>
    <property type="match status" value="2"/>
</dbReference>
<dbReference type="PANTHER" id="PTHR38340:SF1">
    <property type="entry name" value="S-LAYER PROTEIN"/>
    <property type="match status" value="1"/>
</dbReference>
<gene>
    <name evidence="3" type="ORF">I2H36_15900</name>
</gene>
<dbReference type="Pfam" id="PF00353">
    <property type="entry name" value="HemolysinCabind"/>
    <property type="match status" value="3"/>
</dbReference>
<dbReference type="RefSeq" id="WP_196264889.1">
    <property type="nucleotide sequence ID" value="NZ_JADQDN010000009.1"/>
</dbReference>
<organism evidence="3 4">
    <name type="scientific">Microvirga terrestris</name>
    <dbReference type="NCBI Taxonomy" id="2791024"/>
    <lineage>
        <taxon>Bacteria</taxon>
        <taxon>Pseudomonadati</taxon>
        <taxon>Pseudomonadota</taxon>
        <taxon>Alphaproteobacteria</taxon>
        <taxon>Hyphomicrobiales</taxon>
        <taxon>Methylobacteriaceae</taxon>
        <taxon>Microvirga</taxon>
    </lineage>
</organism>
<dbReference type="InterPro" id="IPR050557">
    <property type="entry name" value="RTX_toxin/Mannuronan_C5-epim"/>
</dbReference>
<accession>A0ABS0HVJ9</accession>
<dbReference type="InterPro" id="IPR011049">
    <property type="entry name" value="Serralysin-like_metalloprot_C"/>
</dbReference>
<comment type="subcellular location">
    <subcellularLocation>
        <location evidence="1">Secreted</location>
    </subcellularLocation>
</comment>
<evidence type="ECO:0000256" key="2">
    <source>
        <dbReference type="ARBA" id="ARBA00022525"/>
    </source>
</evidence>
<evidence type="ECO:0000313" key="3">
    <source>
        <dbReference type="EMBL" id="MBF9197524.1"/>
    </source>
</evidence>
<dbReference type="Proteomes" id="UP000611708">
    <property type="component" value="Unassembled WGS sequence"/>
</dbReference>